<dbReference type="RefSeq" id="WP_013419665.1">
    <property type="nucleotide sequence ID" value="NC_014664.1"/>
</dbReference>
<evidence type="ECO:0000313" key="2">
    <source>
        <dbReference type="Proteomes" id="UP000001399"/>
    </source>
</evidence>
<dbReference type="Proteomes" id="UP000001399">
    <property type="component" value="Chromosome"/>
</dbReference>
<organism evidence="1 2">
    <name type="scientific">Rhodomicrobium vannielii (strain ATCC 17100 / DSM 162 / LMG 4299 / NCIMB 10020 / ATH 3.1.1)</name>
    <dbReference type="NCBI Taxonomy" id="648757"/>
    <lineage>
        <taxon>Bacteria</taxon>
        <taxon>Pseudomonadati</taxon>
        <taxon>Pseudomonadota</taxon>
        <taxon>Alphaproteobacteria</taxon>
        <taxon>Hyphomicrobiales</taxon>
        <taxon>Hyphomicrobiaceae</taxon>
        <taxon>Rhodomicrobium</taxon>
    </lineage>
</organism>
<dbReference type="KEGG" id="rva:Rvan_2054"/>
<dbReference type="InterPro" id="IPR027417">
    <property type="entry name" value="P-loop_NTPase"/>
</dbReference>
<dbReference type="HOGENOM" id="CLU_029836_1_0_5"/>
<accession>E3I1Y1</accession>
<sequence>MLQLRKILIRGSGVSDASVGFTSGGNIVAGESETGKSYLLRCVDYIFGADELSNRIPEDAPYLQLYVEFQNSSGEILTLERSLKTGDMAAYPCRISDISLNTGARVIPRRHGKSAAKDVTSVLFPFAGIPDAMLRSNSDGKTQRLTIRTFIPLIMVDEVSVIEKQSPVLGPGGYDSTARKRMFAFILSGKDDEGIVANEKQEITKAKASAKLGVIAELIAPLEDKVSSIYEIIPNEIIDRVDISINDIYNRIFSYEKSSQRLEEKRKEAIADTHYAEAQMRAIDELLTRYRLLEERYSSDLSRLDFIAEGAHYFEALQEVKCPLCDQLMTPHHAHLAASSSAEIYESARAEASKILAQQKDLYQAIESLNVRREERERQWNAAKETLERTERRLDQVLQPALRADTIQLQALIARRVDLETKKADRDQLDSLRAMKAEIERVAYMAGGTARQWEPLPRKALRAFCDEIEAVLKEWRWVGPGQVEFDDTAFDIIVDGQARQSHGKGVRAVLHSAFVVALLRYCQREGRPHPGFIMIDSPLTSYKKKGSQVKGRMDPVDSCVEEAFWNSLKSINRDIQVIVIENKEPPLDVAKAVNYEWFAGGTAKDDDRAAFIPLWRRPA</sequence>
<dbReference type="AlphaFoldDB" id="E3I1Y1"/>
<dbReference type="Gene3D" id="3.40.50.300">
    <property type="entry name" value="P-loop containing nucleotide triphosphate hydrolases"/>
    <property type="match status" value="1"/>
</dbReference>
<dbReference type="SUPFAM" id="SSF52540">
    <property type="entry name" value="P-loop containing nucleoside triphosphate hydrolases"/>
    <property type="match status" value="1"/>
</dbReference>
<dbReference type="STRING" id="648757.Rvan_2054"/>
<dbReference type="eggNOG" id="COG0419">
    <property type="taxonomic scope" value="Bacteria"/>
</dbReference>
<reference evidence="2" key="1">
    <citation type="journal article" date="2011" name="J. Bacteriol.">
        <title>Genome sequences of eight morphologically diverse alphaproteobacteria.</title>
        <authorList>
            <consortium name="US DOE Joint Genome Institute"/>
            <person name="Brown P.J."/>
            <person name="Kysela D.T."/>
            <person name="Buechlein A."/>
            <person name="Hemmerich C."/>
            <person name="Brun Y.V."/>
        </authorList>
    </citation>
    <scope>NUCLEOTIDE SEQUENCE [LARGE SCALE GENOMIC DNA]</scope>
    <source>
        <strain evidence="2">ATCC 17100 / ATH 3.1.1 / DSM 162 / LMG 4299</strain>
    </source>
</reference>
<name>E3I1Y1_RHOVT</name>
<proteinExistence type="predicted"/>
<gene>
    <name evidence="1" type="ordered locus">Rvan_2054</name>
</gene>
<protein>
    <recommendedName>
        <fullName evidence="3">Rad50/SbcC-type AAA domain-containing protein</fullName>
    </recommendedName>
</protein>
<dbReference type="EMBL" id="CP002292">
    <property type="protein sequence ID" value="ADP71282.1"/>
    <property type="molecule type" value="Genomic_DNA"/>
</dbReference>
<evidence type="ECO:0000313" key="1">
    <source>
        <dbReference type="EMBL" id="ADP71282.1"/>
    </source>
</evidence>
<keyword evidence="2" id="KW-1185">Reference proteome</keyword>
<dbReference type="OrthoDB" id="975794at2"/>
<evidence type="ECO:0008006" key="3">
    <source>
        <dbReference type="Google" id="ProtNLM"/>
    </source>
</evidence>